<reference evidence="4" key="1">
    <citation type="submission" date="2018-02" db="EMBL/GenBank/DDBJ databases">
        <authorList>
            <person name="Moore K."/>
            <person name="Momper L."/>
        </authorList>
    </citation>
    <scope>NUCLEOTIDE SEQUENCE [LARGE SCALE GENOMIC DNA]</scope>
    <source>
        <strain evidence="4">ULC18</strain>
    </source>
</reference>
<dbReference type="Proteomes" id="UP000239576">
    <property type="component" value="Unassembled WGS sequence"/>
</dbReference>
<organism evidence="3 4">
    <name type="scientific">Stenomitos frigidus ULC18</name>
    <dbReference type="NCBI Taxonomy" id="2107698"/>
    <lineage>
        <taxon>Bacteria</taxon>
        <taxon>Bacillati</taxon>
        <taxon>Cyanobacteriota</taxon>
        <taxon>Cyanophyceae</taxon>
        <taxon>Leptolyngbyales</taxon>
        <taxon>Leptolyngbyaceae</taxon>
        <taxon>Stenomitos</taxon>
    </lineage>
</organism>
<name>A0A2T1EFT3_9CYAN</name>
<dbReference type="AlphaFoldDB" id="A0A2T1EFT3"/>
<protein>
    <recommendedName>
        <fullName evidence="5">Pentapeptide repeat-containing protein</fullName>
    </recommendedName>
</protein>
<keyword evidence="1" id="KW-0175">Coiled coil</keyword>
<dbReference type="Pfam" id="PF00805">
    <property type="entry name" value="Pentapeptide"/>
    <property type="match status" value="4"/>
</dbReference>
<dbReference type="InterPro" id="IPR051082">
    <property type="entry name" value="Pentapeptide-BTB/POZ_domain"/>
</dbReference>
<dbReference type="OrthoDB" id="555361at2"/>
<sequence>MLFGFIRNQISVLYGRSIEMLFSKIGRRKLRWLTALFISVAFIILTLTKNDFRNWTWITILNANRSADLTKIEFLGKSIWDWMELLIVPLLLASGGFAIKRFLEFQAKRHEKYLNVKEEKRKQLIEEQEKARRRQEEEIALNRLHQEALKGYIEQIARLFLDMNGLEEDKVKQRAIIRARTLVALQELDGFRKGLLIRFLKDSTIINEIDLSYSDLSGANLGLINLSGINLSGANLDGADLRRADLRRIDLHNANLCNANLSLANLHCANLRYANLCNADLSDSNLDGADLRLADLRQADLRDANLKNSDLRVADLSAGELESLNCAEALILSFLEGCDSSLFLECVGLEKADIDDAFYSTKLYREKLRVADFREARINHTTLDGEPISEAIERYVRKSWGKLDPLKTQNEEYKGANLHRANLGGALLQLSNFSGADMSDINLNHANLSHASLYAVNLANADLSDSIIHFTKLGSANIRNADLNNADFNEANLSNADLSGSSWHNINLTGTNLFNTIFIETKITIDQLKKAKICNTKLPCELTIDCDRDCMKPWQLGIK</sequence>
<feature type="transmembrane region" description="Helical" evidence="2">
    <location>
        <begin position="30"/>
        <end position="48"/>
    </location>
</feature>
<accession>A0A2T1EFT3</accession>
<keyword evidence="2" id="KW-0472">Membrane</keyword>
<evidence type="ECO:0000313" key="3">
    <source>
        <dbReference type="EMBL" id="PSB31602.1"/>
    </source>
</evidence>
<evidence type="ECO:0000256" key="1">
    <source>
        <dbReference type="SAM" id="Coils"/>
    </source>
</evidence>
<evidence type="ECO:0000313" key="4">
    <source>
        <dbReference type="Proteomes" id="UP000239576"/>
    </source>
</evidence>
<reference evidence="3 4" key="2">
    <citation type="submission" date="2018-03" db="EMBL/GenBank/DDBJ databases">
        <title>The ancient ancestry and fast evolution of plastids.</title>
        <authorList>
            <person name="Moore K.R."/>
            <person name="Magnabosco C."/>
            <person name="Momper L."/>
            <person name="Gold D.A."/>
            <person name="Bosak T."/>
            <person name="Fournier G.P."/>
        </authorList>
    </citation>
    <scope>NUCLEOTIDE SEQUENCE [LARGE SCALE GENOMIC DNA]</scope>
    <source>
        <strain evidence="3 4">ULC18</strain>
    </source>
</reference>
<keyword evidence="2" id="KW-1133">Transmembrane helix</keyword>
<proteinExistence type="predicted"/>
<dbReference type="EMBL" id="PVWK01000034">
    <property type="protein sequence ID" value="PSB31602.1"/>
    <property type="molecule type" value="Genomic_DNA"/>
</dbReference>
<dbReference type="Gene3D" id="2.160.20.80">
    <property type="entry name" value="E3 ubiquitin-protein ligase SopA"/>
    <property type="match status" value="2"/>
</dbReference>
<keyword evidence="2" id="KW-0812">Transmembrane</keyword>
<dbReference type="PANTHER" id="PTHR14136">
    <property type="entry name" value="BTB_POZ DOMAIN-CONTAINING PROTEIN KCTD9"/>
    <property type="match status" value="1"/>
</dbReference>
<evidence type="ECO:0000256" key="2">
    <source>
        <dbReference type="SAM" id="Phobius"/>
    </source>
</evidence>
<dbReference type="PANTHER" id="PTHR14136:SF17">
    <property type="entry name" value="BTB_POZ DOMAIN-CONTAINING PROTEIN KCTD9"/>
    <property type="match status" value="1"/>
</dbReference>
<gene>
    <name evidence="3" type="ORF">C7B82_07195</name>
</gene>
<feature type="coiled-coil region" evidence="1">
    <location>
        <begin position="107"/>
        <end position="169"/>
    </location>
</feature>
<evidence type="ECO:0008006" key="5">
    <source>
        <dbReference type="Google" id="ProtNLM"/>
    </source>
</evidence>
<dbReference type="SUPFAM" id="SSF141571">
    <property type="entry name" value="Pentapeptide repeat-like"/>
    <property type="match status" value="2"/>
</dbReference>
<comment type="caution">
    <text evidence="3">The sequence shown here is derived from an EMBL/GenBank/DDBJ whole genome shotgun (WGS) entry which is preliminary data.</text>
</comment>
<dbReference type="InterPro" id="IPR001646">
    <property type="entry name" value="5peptide_repeat"/>
</dbReference>
<keyword evidence="4" id="KW-1185">Reference proteome</keyword>